<comment type="caution">
    <text evidence="1">The sequence shown here is derived from an EMBL/GenBank/DDBJ whole genome shotgun (WGS) entry which is preliminary data.</text>
</comment>
<proteinExistence type="predicted"/>
<evidence type="ECO:0000313" key="1">
    <source>
        <dbReference type="EMBL" id="EFH82771.1"/>
    </source>
</evidence>
<reference evidence="1 2" key="1">
    <citation type="journal article" date="2011" name="Stand. Genomic Sci.">
        <title>Non-contiguous finished genome sequence and contextual data of the filamentous soil bacterium Ktedonobacter racemifer type strain (SOSP1-21).</title>
        <authorList>
            <person name="Chang Y.J."/>
            <person name="Land M."/>
            <person name="Hauser L."/>
            <person name="Chertkov O."/>
            <person name="Del Rio T.G."/>
            <person name="Nolan M."/>
            <person name="Copeland A."/>
            <person name="Tice H."/>
            <person name="Cheng J.F."/>
            <person name="Lucas S."/>
            <person name="Han C."/>
            <person name="Goodwin L."/>
            <person name="Pitluck S."/>
            <person name="Ivanova N."/>
            <person name="Ovchinikova G."/>
            <person name="Pati A."/>
            <person name="Chen A."/>
            <person name="Palaniappan K."/>
            <person name="Mavromatis K."/>
            <person name="Liolios K."/>
            <person name="Brettin T."/>
            <person name="Fiebig A."/>
            <person name="Rohde M."/>
            <person name="Abt B."/>
            <person name="Goker M."/>
            <person name="Detter J.C."/>
            <person name="Woyke T."/>
            <person name="Bristow J."/>
            <person name="Eisen J.A."/>
            <person name="Markowitz V."/>
            <person name="Hugenholtz P."/>
            <person name="Kyrpides N.C."/>
            <person name="Klenk H.P."/>
            <person name="Lapidus A."/>
        </authorList>
    </citation>
    <scope>NUCLEOTIDE SEQUENCE [LARGE SCALE GENOMIC DNA]</scope>
    <source>
        <strain evidence="2">DSM 44963</strain>
    </source>
</reference>
<dbReference type="RefSeq" id="WP_007921148.1">
    <property type="nucleotide sequence ID" value="NZ_ADVG01000004.1"/>
</dbReference>
<evidence type="ECO:0000313" key="2">
    <source>
        <dbReference type="Proteomes" id="UP000004508"/>
    </source>
</evidence>
<protein>
    <submittedName>
        <fullName evidence="1">Uncharacterized protein</fullName>
    </submittedName>
</protein>
<organism evidence="1 2">
    <name type="scientific">Ktedonobacter racemifer DSM 44963</name>
    <dbReference type="NCBI Taxonomy" id="485913"/>
    <lineage>
        <taxon>Bacteria</taxon>
        <taxon>Bacillati</taxon>
        <taxon>Chloroflexota</taxon>
        <taxon>Ktedonobacteria</taxon>
        <taxon>Ktedonobacterales</taxon>
        <taxon>Ktedonobacteraceae</taxon>
        <taxon>Ktedonobacter</taxon>
    </lineage>
</organism>
<gene>
    <name evidence="1" type="ORF">Krac_3621</name>
</gene>
<dbReference type="Proteomes" id="UP000004508">
    <property type="component" value="Unassembled WGS sequence"/>
</dbReference>
<sequence length="63" mass="7066">MAKTKLYEVSLETNSQGLVFCVPVEATSAKAAKEEIVRQQFGYSSEAFEKCLNAKKVETFEEE</sequence>
<name>D6U2A3_KTERA</name>
<dbReference type="AlphaFoldDB" id="D6U2A3"/>
<accession>D6U2A3</accession>
<dbReference type="EMBL" id="ADVG01000004">
    <property type="protein sequence ID" value="EFH82771.1"/>
    <property type="molecule type" value="Genomic_DNA"/>
</dbReference>
<dbReference type="InParanoid" id="D6U2A3"/>
<dbReference type="STRING" id="485913.Krac_3621"/>
<keyword evidence="2" id="KW-1185">Reference proteome</keyword>